<evidence type="ECO:0000313" key="9">
    <source>
        <dbReference type="EMBL" id="TQB69504.1"/>
    </source>
</evidence>
<reference evidence="9 10" key="1">
    <citation type="submission" date="2019-06" db="EMBL/GenBank/DDBJ databases">
        <title>Wine fermentation using esterase from Monascus purpureus.</title>
        <authorList>
            <person name="Geng C."/>
            <person name="Zhang Y."/>
        </authorList>
    </citation>
    <scope>NUCLEOTIDE SEQUENCE [LARGE SCALE GENOMIC DNA]</scope>
    <source>
        <strain evidence="9">HQ1</strain>
    </source>
</reference>
<evidence type="ECO:0000256" key="4">
    <source>
        <dbReference type="ARBA" id="ARBA00022771"/>
    </source>
</evidence>
<keyword evidence="5" id="KW-0862">Zinc</keyword>
<comment type="caution">
    <text evidence="9">The sequence shown here is derived from an EMBL/GenBank/DDBJ whole genome shotgun (WGS) entry which is preliminary data.</text>
</comment>
<dbReference type="EMBL" id="VIFY01000149">
    <property type="protein sequence ID" value="TQB69504.1"/>
    <property type="molecule type" value="Genomic_DNA"/>
</dbReference>
<dbReference type="GO" id="GO:0005634">
    <property type="term" value="C:nucleus"/>
    <property type="evidence" value="ECO:0007669"/>
    <property type="project" value="UniProtKB-SubCell"/>
</dbReference>
<keyword evidence="2" id="KW-0479">Metal-binding</keyword>
<comment type="subcellular location">
    <subcellularLocation>
        <location evidence="1">Nucleus</location>
    </subcellularLocation>
</comment>
<dbReference type="Pfam" id="PF24666">
    <property type="entry name" value="zf-C2H2_fungi_2"/>
    <property type="match status" value="1"/>
</dbReference>
<feature type="region of interest" description="Disordered" evidence="7">
    <location>
        <begin position="183"/>
        <end position="219"/>
    </location>
</feature>
<feature type="domain" description="C2H2-type" evidence="8">
    <location>
        <begin position="72"/>
        <end position="93"/>
    </location>
</feature>
<evidence type="ECO:0000259" key="8">
    <source>
        <dbReference type="PROSITE" id="PS00028"/>
    </source>
</evidence>
<feature type="compositionally biased region" description="Polar residues" evidence="7">
    <location>
        <begin position="183"/>
        <end position="199"/>
    </location>
</feature>
<dbReference type="Proteomes" id="UP000319663">
    <property type="component" value="Unassembled WGS sequence"/>
</dbReference>
<dbReference type="Gene3D" id="3.30.160.60">
    <property type="entry name" value="Classic Zinc Finger"/>
    <property type="match status" value="2"/>
</dbReference>
<evidence type="ECO:0000256" key="7">
    <source>
        <dbReference type="SAM" id="MobiDB-lite"/>
    </source>
</evidence>
<dbReference type="GO" id="GO:0000978">
    <property type="term" value="F:RNA polymerase II cis-regulatory region sequence-specific DNA binding"/>
    <property type="evidence" value="ECO:0007669"/>
    <property type="project" value="TreeGrafter"/>
</dbReference>
<dbReference type="GO" id="GO:0001228">
    <property type="term" value="F:DNA-binding transcription activator activity, RNA polymerase II-specific"/>
    <property type="evidence" value="ECO:0007669"/>
    <property type="project" value="TreeGrafter"/>
</dbReference>
<dbReference type="SMART" id="SM00355">
    <property type="entry name" value="ZnF_C2H2"/>
    <property type="match status" value="4"/>
</dbReference>
<keyword evidence="10" id="KW-1185">Reference proteome</keyword>
<dbReference type="PANTHER" id="PTHR24376:SF235">
    <property type="entry name" value="C2H2-TYPE DOMAIN-CONTAINING PROTEIN"/>
    <property type="match status" value="1"/>
</dbReference>
<dbReference type="InterPro" id="IPR013087">
    <property type="entry name" value="Znf_C2H2_type"/>
</dbReference>
<feature type="region of interest" description="Disordered" evidence="7">
    <location>
        <begin position="403"/>
        <end position="426"/>
    </location>
</feature>
<evidence type="ECO:0000256" key="5">
    <source>
        <dbReference type="ARBA" id="ARBA00022833"/>
    </source>
</evidence>
<feature type="compositionally biased region" description="Basic and acidic residues" evidence="7">
    <location>
        <begin position="237"/>
        <end position="251"/>
    </location>
</feature>
<feature type="region of interest" description="Disordered" evidence="7">
    <location>
        <begin position="232"/>
        <end position="277"/>
    </location>
</feature>
<keyword evidence="6" id="KW-0539">Nucleus</keyword>
<proteinExistence type="predicted"/>
<organism evidence="9 10">
    <name type="scientific">Monascus purpureus</name>
    <name type="common">Red mold</name>
    <name type="synonym">Monascus anka</name>
    <dbReference type="NCBI Taxonomy" id="5098"/>
    <lineage>
        <taxon>Eukaryota</taxon>
        <taxon>Fungi</taxon>
        <taxon>Dikarya</taxon>
        <taxon>Ascomycota</taxon>
        <taxon>Pezizomycotina</taxon>
        <taxon>Eurotiomycetes</taxon>
        <taxon>Eurotiomycetidae</taxon>
        <taxon>Eurotiales</taxon>
        <taxon>Aspergillaceae</taxon>
        <taxon>Monascus</taxon>
    </lineage>
</organism>
<gene>
    <name evidence="9" type="ORF">MPDQ_001715</name>
</gene>
<dbReference type="AlphaFoldDB" id="A0A507QR00"/>
<name>A0A507QR00_MONPU</name>
<evidence type="ECO:0000256" key="6">
    <source>
        <dbReference type="ARBA" id="ARBA00023242"/>
    </source>
</evidence>
<evidence type="ECO:0000256" key="2">
    <source>
        <dbReference type="ARBA" id="ARBA00022723"/>
    </source>
</evidence>
<dbReference type="PROSITE" id="PS00028">
    <property type="entry name" value="ZINC_FINGER_C2H2_1"/>
    <property type="match status" value="1"/>
</dbReference>
<evidence type="ECO:0000313" key="10">
    <source>
        <dbReference type="Proteomes" id="UP000319663"/>
    </source>
</evidence>
<dbReference type="PANTHER" id="PTHR24376">
    <property type="entry name" value="ZINC FINGER PROTEIN"/>
    <property type="match status" value="1"/>
</dbReference>
<feature type="compositionally biased region" description="Basic and acidic residues" evidence="7">
    <location>
        <begin position="266"/>
        <end position="275"/>
    </location>
</feature>
<protein>
    <recommendedName>
        <fullName evidence="8">C2H2-type domain-containing protein</fullName>
    </recommendedName>
</protein>
<dbReference type="GO" id="GO:0008270">
    <property type="term" value="F:zinc ion binding"/>
    <property type="evidence" value="ECO:0007669"/>
    <property type="project" value="UniProtKB-KW"/>
</dbReference>
<keyword evidence="4" id="KW-0863">Zinc-finger</keyword>
<sequence length="426" mass="47146">MSVQSSPSMVRCTYSDCPEVFASVREMKAHKIRDPEHDYCRRCDLDFEDEERLLLHKLKMNTIEQRNDHIACPICGVDFKSDGGRAFHIRQNHRADQDLVCCGCQEHFKTASALVRHIEFDECLRIDGNRLVQEQAKKILIKQALKAGEGDPMPIIPKDVDDNDDIEGGVKLNMQDLENQEAMQNQTKWHAHGSSTLDTTIDKHWPKPGSKAKGTTARKSISGDLMGFAELSLNSGDNDKESPSSAKEKGKARFSSSTSQGSAGDEGEKKSEAQAKPKLCKSNSQFGLHGILDAGRMLRMLNGSWDATAFFNSFRGTYDCTCGKSFLSMNEFQEHVLGKTGAKKDTECPACYRQFKTIAALIAHFESPSTRCTVAGLDGYGQIMDEISGGFIQVNGILEDGTPKYEAGRVDPEPTATGADDETREW</sequence>
<feature type="compositionally biased region" description="Basic and acidic residues" evidence="7">
    <location>
        <begin position="403"/>
        <end position="412"/>
    </location>
</feature>
<keyword evidence="3" id="KW-0677">Repeat</keyword>
<evidence type="ECO:0000256" key="1">
    <source>
        <dbReference type="ARBA" id="ARBA00004123"/>
    </source>
</evidence>
<evidence type="ECO:0000256" key="3">
    <source>
        <dbReference type="ARBA" id="ARBA00022737"/>
    </source>
</evidence>
<accession>A0A507QR00</accession>